<sequence>MDVAAAAGNRSLRRGLRLLLLQGKQQQQQQLDAANKTIAFIFEKGPVVMWIAAADKRAKDKRQSRELLSSLLFFLSHFASRFVRADMVQEDVMRFAYISQVRRMYPTYEVPKSRILQDCIYLKEKRLFLF</sequence>
<reference evidence="1" key="2">
    <citation type="submission" date="2013-10" db="EMBL/GenBank/DDBJ databases">
        <authorList>
            <person name="Aslett M."/>
        </authorList>
    </citation>
    <scope>NUCLEOTIDE SEQUENCE [LARGE SCALE GENOMIC DNA]</scope>
    <source>
        <strain evidence="1">Weybridge</strain>
    </source>
</reference>
<dbReference type="Proteomes" id="UP000030763">
    <property type="component" value="Unassembled WGS sequence"/>
</dbReference>
<proteinExistence type="predicted"/>
<dbReference type="GeneID" id="25339798"/>
<organism evidence="1 2">
    <name type="scientific">Eimeria maxima</name>
    <name type="common">Coccidian parasite</name>
    <dbReference type="NCBI Taxonomy" id="5804"/>
    <lineage>
        <taxon>Eukaryota</taxon>
        <taxon>Sar</taxon>
        <taxon>Alveolata</taxon>
        <taxon>Apicomplexa</taxon>
        <taxon>Conoidasida</taxon>
        <taxon>Coccidia</taxon>
        <taxon>Eucoccidiorida</taxon>
        <taxon>Eimeriorina</taxon>
        <taxon>Eimeriidae</taxon>
        <taxon>Eimeria</taxon>
    </lineage>
</organism>
<dbReference type="AlphaFoldDB" id="U6LYE0"/>
<protein>
    <submittedName>
        <fullName evidence="1">Uncharacterized protein</fullName>
    </submittedName>
</protein>
<dbReference type="EMBL" id="HG719097">
    <property type="protein sequence ID" value="CDJ56756.1"/>
    <property type="molecule type" value="Genomic_DNA"/>
</dbReference>
<gene>
    <name evidence="1" type="ORF">EMWEY_00058120</name>
</gene>
<evidence type="ECO:0000313" key="1">
    <source>
        <dbReference type="EMBL" id="CDJ56756.1"/>
    </source>
</evidence>
<dbReference type="RefSeq" id="XP_013333407.1">
    <property type="nucleotide sequence ID" value="XM_013477953.1"/>
</dbReference>
<dbReference type="VEuPathDB" id="ToxoDB:EMWEY_00058120"/>
<keyword evidence="2" id="KW-1185">Reference proteome</keyword>
<dbReference type="OrthoDB" id="18302at2759"/>
<reference evidence="1" key="1">
    <citation type="submission" date="2013-10" db="EMBL/GenBank/DDBJ databases">
        <title>Genomic analysis of the causative agents of coccidiosis in chickens.</title>
        <authorList>
            <person name="Reid A.J."/>
            <person name="Blake D."/>
            <person name="Billington K."/>
            <person name="Browne H."/>
            <person name="Dunn M."/>
            <person name="Hung S."/>
            <person name="Kawahara F."/>
            <person name="Miranda-Saavedra D."/>
            <person name="Mourier T."/>
            <person name="Nagra H."/>
            <person name="Otto T.D."/>
            <person name="Rawlings N."/>
            <person name="Sanchez A."/>
            <person name="Sanders M."/>
            <person name="Subramaniam C."/>
            <person name="Tay Y."/>
            <person name="Dear P."/>
            <person name="Doerig C."/>
            <person name="Gruber A."/>
            <person name="Parkinson J."/>
            <person name="Shirley M."/>
            <person name="Wan K.L."/>
            <person name="Berriman M."/>
            <person name="Tomley F."/>
            <person name="Pain A."/>
        </authorList>
    </citation>
    <scope>NUCLEOTIDE SEQUENCE [LARGE SCALE GENOMIC DNA]</scope>
    <source>
        <strain evidence="1">Weybridge</strain>
    </source>
</reference>
<name>U6LYE0_EIMMA</name>
<accession>U6LYE0</accession>
<evidence type="ECO:0000313" key="2">
    <source>
        <dbReference type="Proteomes" id="UP000030763"/>
    </source>
</evidence>